<evidence type="ECO:0000256" key="1">
    <source>
        <dbReference type="SAM" id="MobiDB-lite"/>
    </source>
</evidence>
<dbReference type="EnsemblProtists" id="PYU1_T013165">
    <property type="protein sequence ID" value="PYU1_T013165"/>
    <property type="gene ID" value="PYU1_G013138"/>
</dbReference>
<name>K3X7G6_GLOUD</name>
<dbReference type="HOGENOM" id="CLU_310477_0_0_1"/>
<feature type="region of interest" description="Disordered" evidence="1">
    <location>
        <begin position="705"/>
        <end position="735"/>
    </location>
</feature>
<accession>K3X7G6</accession>
<feature type="region of interest" description="Disordered" evidence="1">
    <location>
        <begin position="168"/>
        <end position="187"/>
    </location>
</feature>
<feature type="compositionally biased region" description="Acidic residues" evidence="1">
    <location>
        <begin position="563"/>
        <end position="577"/>
    </location>
</feature>
<feature type="compositionally biased region" description="Polar residues" evidence="1">
    <location>
        <begin position="809"/>
        <end position="827"/>
    </location>
</feature>
<dbReference type="eggNOG" id="KOG2998">
    <property type="taxonomic scope" value="Eukaryota"/>
</dbReference>
<evidence type="ECO:0000313" key="3">
    <source>
        <dbReference type="Proteomes" id="UP000019132"/>
    </source>
</evidence>
<feature type="compositionally biased region" description="Basic and acidic residues" evidence="1">
    <location>
        <begin position="22"/>
        <end position="39"/>
    </location>
</feature>
<reference evidence="2" key="3">
    <citation type="submission" date="2015-02" db="UniProtKB">
        <authorList>
            <consortium name="EnsemblProtists"/>
        </authorList>
    </citation>
    <scope>IDENTIFICATION</scope>
    <source>
        <strain evidence="2">DAOM BR144</strain>
    </source>
</reference>
<feature type="region of interest" description="Disordered" evidence="1">
    <location>
        <begin position="555"/>
        <end position="588"/>
    </location>
</feature>
<feature type="region of interest" description="Disordered" evidence="1">
    <location>
        <begin position="747"/>
        <end position="770"/>
    </location>
</feature>
<reference evidence="3" key="2">
    <citation type="submission" date="2010-04" db="EMBL/GenBank/DDBJ databases">
        <authorList>
            <person name="Buell R."/>
            <person name="Hamilton J."/>
            <person name="Hostetler J."/>
        </authorList>
    </citation>
    <scope>NUCLEOTIDE SEQUENCE [LARGE SCALE GENOMIC DNA]</scope>
    <source>
        <strain evidence="3">DAOM:BR144</strain>
    </source>
</reference>
<feature type="region of interest" description="Disordered" evidence="1">
    <location>
        <begin position="253"/>
        <end position="342"/>
    </location>
</feature>
<dbReference type="Proteomes" id="UP000019132">
    <property type="component" value="Unassembled WGS sequence"/>
</dbReference>
<dbReference type="OMA" id="HADERGN"/>
<evidence type="ECO:0000313" key="2">
    <source>
        <dbReference type="EnsemblProtists" id="PYU1_T013165"/>
    </source>
</evidence>
<feature type="region of interest" description="Disordered" evidence="1">
    <location>
        <begin position="199"/>
        <end position="221"/>
    </location>
</feature>
<dbReference type="VEuPathDB" id="FungiDB:PYU1_G013138"/>
<feature type="compositionally biased region" description="Acidic residues" evidence="1">
    <location>
        <begin position="888"/>
        <end position="898"/>
    </location>
</feature>
<dbReference type="InParanoid" id="K3X7G6"/>
<feature type="region of interest" description="Disordered" evidence="1">
    <location>
        <begin position="803"/>
        <end position="836"/>
    </location>
</feature>
<dbReference type="AlphaFoldDB" id="K3X7G6"/>
<feature type="region of interest" description="Disordered" evidence="1">
    <location>
        <begin position="20"/>
        <end position="41"/>
    </location>
</feature>
<sequence>MDDATRDDVTILNNLLDDVEEEVNRERDAESAEHEHNAEDEYFELSPDDILRQLDAVTLSTDVEDDADAAEDVVASEDVGAAFEDAHDGTGDNASPIAELERETPELIAERGTFAGDVGSIVNDGLDIAEPSQHDLGHQAEEPHVIDSPQHSKPHETELRTIALSQDVKPRQAELHTTDSPQNDNDKLHQADLHATDISQDGMPSLAGLDAADPSQDDKLSSIDVHTVGSSQDDMLSQADVRIADFSPDDAPLQAELHSVDPSGDIAPSSTKVHSDDSDGNMPGHTTDGVIAGKASGLDGLEKPGSIQSDAFVNEITPENDLPGNDEVSRQTGNADAAEPNALKKDNAMFECSADITRVSGFDDGELGDSVSAGTGIAETSNESEVLNADESASVCDTVIKEELQGTVDTATLDGGIPTEVKQDIETAISVNATCDERNVKEEDNEPLIQTQAHQIEGVISSAAQQCAEPTEANTGQLDNTHADERGNTTGTEKQVDLDVAENEDKSLLSASGSAETAPTGSISEDTSGPGILIEAQDELCVMPSPAPSSLPIVIGTMNPENVEGDEDSDSEDENEHSEDQTSFPLQLNLDHVDDDEDELEIDHAVVSSIEIQKEERTANKVNVPKDGNDHNDHENWLLAALPGIKSTTTAEEIELSFGEEVRTANVVIPPSNFEMPVKSSMPCDASEDSTEKAFGIGYTSLKKKREEQNDSGGYAVPSGPAFPDEREFENELELSSDLQFSVKVSADSKDQAGDDADDEFGPVPTVQPDEVLPDNLIARRASLTSPKVQDEESIINELKKATMEEKNIINSTSEAGESGDAGTSNPADHETESALSLKELHGIYKRGLGDQGVLMLDENEQDPSEAGARLSVMGRILSTKSVLTEAISEEDEGDDGEKEAQGDLHGVNRDRETLIDCTAAREDDENSAAAEDWKEIQLTQRGKKNIS</sequence>
<feature type="compositionally biased region" description="Basic and acidic residues" evidence="1">
    <location>
        <begin position="899"/>
        <end position="912"/>
    </location>
</feature>
<proteinExistence type="predicted"/>
<dbReference type="EMBL" id="GL376577">
    <property type="status" value="NOT_ANNOTATED_CDS"/>
    <property type="molecule type" value="Genomic_DNA"/>
</dbReference>
<feature type="compositionally biased region" description="Basic and acidic residues" evidence="1">
    <location>
        <begin position="168"/>
        <end position="177"/>
    </location>
</feature>
<reference evidence="3" key="1">
    <citation type="journal article" date="2010" name="Genome Biol.">
        <title>Genome sequence of the necrotrophic plant pathogen Pythium ultimum reveals original pathogenicity mechanisms and effector repertoire.</title>
        <authorList>
            <person name="Levesque C.A."/>
            <person name="Brouwer H."/>
            <person name="Cano L."/>
            <person name="Hamilton J.P."/>
            <person name="Holt C."/>
            <person name="Huitema E."/>
            <person name="Raffaele S."/>
            <person name="Robideau G.P."/>
            <person name="Thines M."/>
            <person name="Win J."/>
            <person name="Zerillo M.M."/>
            <person name="Beakes G.W."/>
            <person name="Boore J.L."/>
            <person name="Busam D."/>
            <person name="Dumas B."/>
            <person name="Ferriera S."/>
            <person name="Fuerstenberg S.I."/>
            <person name="Gachon C.M."/>
            <person name="Gaulin E."/>
            <person name="Govers F."/>
            <person name="Grenville-Briggs L."/>
            <person name="Horner N."/>
            <person name="Hostetler J."/>
            <person name="Jiang R.H."/>
            <person name="Johnson J."/>
            <person name="Krajaejun T."/>
            <person name="Lin H."/>
            <person name="Meijer H.J."/>
            <person name="Moore B."/>
            <person name="Morris P."/>
            <person name="Phuntmart V."/>
            <person name="Puiu D."/>
            <person name="Shetty J."/>
            <person name="Stajich J.E."/>
            <person name="Tripathy S."/>
            <person name="Wawra S."/>
            <person name="van West P."/>
            <person name="Whitty B.R."/>
            <person name="Coutinho P.M."/>
            <person name="Henrissat B."/>
            <person name="Martin F."/>
            <person name="Thomas P.D."/>
            <person name="Tyler B.M."/>
            <person name="De Vries R.P."/>
            <person name="Kamoun S."/>
            <person name="Yandell M."/>
            <person name="Tisserat N."/>
            <person name="Buell C.R."/>
        </authorList>
    </citation>
    <scope>NUCLEOTIDE SEQUENCE</scope>
    <source>
        <strain evidence="3">DAOM:BR144</strain>
    </source>
</reference>
<feature type="region of interest" description="Disordered" evidence="1">
    <location>
        <begin position="886"/>
        <end position="912"/>
    </location>
</feature>
<protein>
    <submittedName>
        <fullName evidence="2">Uncharacterized protein</fullName>
    </submittedName>
</protein>
<feature type="compositionally biased region" description="Polar residues" evidence="1">
    <location>
        <begin position="509"/>
        <end position="527"/>
    </location>
</feature>
<keyword evidence="3" id="KW-1185">Reference proteome</keyword>
<feature type="region of interest" description="Disordered" evidence="1">
    <location>
        <begin position="464"/>
        <end position="529"/>
    </location>
</feature>
<organism evidence="2 3">
    <name type="scientific">Globisporangium ultimum (strain ATCC 200006 / CBS 805.95 / DAOM BR144)</name>
    <name type="common">Pythium ultimum</name>
    <dbReference type="NCBI Taxonomy" id="431595"/>
    <lineage>
        <taxon>Eukaryota</taxon>
        <taxon>Sar</taxon>
        <taxon>Stramenopiles</taxon>
        <taxon>Oomycota</taxon>
        <taxon>Peronosporomycetes</taxon>
        <taxon>Pythiales</taxon>
        <taxon>Pythiaceae</taxon>
        <taxon>Globisporangium</taxon>
    </lineage>
</organism>